<evidence type="ECO:0000256" key="3">
    <source>
        <dbReference type="ARBA" id="ARBA00022771"/>
    </source>
</evidence>
<evidence type="ECO:0000256" key="1">
    <source>
        <dbReference type="ARBA" id="ARBA00009119"/>
    </source>
</evidence>
<dbReference type="EMBL" id="CM000769">
    <property type="protein sequence ID" value="KXG19745.1"/>
    <property type="molecule type" value="Genomic_DNA"/>
</dbReference>
<dbReference type="eggNOG" id="KOG3002">
    <property type="taxonomic scope" value="Eukaryota"/>
</dbReference>
<feature type="domain" description="Seven-in-absentia protein TRAF-like" evidence="5">
    <location>
        <begin position="15"/>
        <end position="93"/>
    </location>
</feature>
<dbReference type="InParanoid" id="A0A194YIF2"/>
<organism evidence="6 7">
    <name type="scientific">Sorghum bicolor</name>
    <name type="common">Sorghum</name>
    <name type="synonym">Sorghum vulgare</name>
    <dbReference type="NCBI Taxonomy" id="4558"/>
    <lineage>
        <taxon>Eukaryota</taxon>
        <taxon>Viridiplantae</taxon>
        <taxon>Streptophyta</taxon>
        <taxon>Embryophyta</taxon>
        <taxon>Tracheophyta</taxon>
        <taxon>Spermatophyta</taxon>
        <taxon>Magnoliopsida</taxon>
        <taxon>Liliopsida</taxon>
        <taxon>Poales</taxon>
        <taxon>Poaceae</taxon>
        <taxon>PACMAD clade</taxon>
        <taxon>Panicoideae</taxon>
        <taxon>Andropogonodae</taxon>
        <taxon>Andropogoneae</taxon>
        <taxon>Sorghinae</taxon>
        <taxon>Sorghum</taxon>
    </lineage>
</organism>
<reference evidence="7" key="2">
    <citation type="journal article" date="2018" name="Plant J.">
        <title>The Sorghum bicolor reference genome: improved assembly, gene annotations, a transcriptome atlas, and signatures of genome organization.</title>
        <authorList>
            <person name="McCormick R.F."/>
            <person name="Truong S.K."/>
            <person name="Sreedasyam A."/>
            <person name="Jenkins J."/>
            <person name="Shu S."/>
            <person name="Sims D."/>
            <person name="Kennedy M."/>
            <person name="Amirebrahimi M."/>
            <person name="Weers B.D."/>
            <person name="McKinley B."/>
            <person name="Mattison A."/>
            <person name="Morishige D.T."/>
            <person name="Grimwood J."/>
            <person name="Schmutz J."/>
            <person name="Mullet J.E."/>
        </authorList>
    </citation>
    <scope>NUCLEOTIDE SEQUENCE [LARGE SCALE GENOMIC DNA]</scope>
    <source>
        <strain evidence="7">cv. BTx623</strain>
    </source>
</reference>
<dbReference type="Pfam" id="PF03145">
    <property type="entry name" value="Sina_TRAF"/>
    <property type="match status" value="1"/>
</dbReference>
<evidence type="ECO:0000259" key="5">
    <source>
        <dbReference type="Pfam" id="PF03145"/>
    </source>
</evidence>
<evidence type="ECO:0000313" key="7">
    <source>
        <dbReference type="Proteomes" id="UP000000768"/>
    </source>
</evidence>
<dbReference type="Gramene" id="KXG19745">
    <property type="protein sequence ID" value="KXG19745"/>
    <property type="gene ID" value="SORBI_3010G110200"/>
</dbReference>
<name>A0A194YIF2_SORBI</name>
<dbReference type="GO" id="GO:0008270">
    <property type="term" value="F:zinc ion binding"/>
    <property type="evidence" value="ECO:0007669"/>
    <property type="project" value="UniProtKB-KW"/>
</dbReference>
<proteinExistence type="inferred from homology"/>
<dbReference type="AlphaFoldDB" id="A0A194YIF2"/>
<keyword evidence="2" id="KW-0479">Metal-binding</keyword>
<comment type="similarity">
    <text evidence="1">Belongs to the SINA (Seven in absentia) family.</text>
</comment>
<protein>
    <recommendedName>
        <fullName evidence="5">Seven-in-absentia protein TRAF-like domain-containing protein</fullName>
    </recommendedName>
</protein>
<gene>
    <name evidence="6" type="ORF">SORBI_3010G110200</name>
</gene>
<sequence>MICYNYLVQVFSCFGQYYIAFLSFMRDDIELKNYSYSLEVWGTRRKMIGQGVPRSMSDSHWKVRNSYDGIIIQRNMALFFVGGDRKELKLRVTERI</sequence>
<evidence type="ECO:0000313" key="6">
    <source>
        <dbReference type="EMBL" id="KXG19745.1"/>
    </source>
</evidence>
<keyword evidence="3" id="KW-0863">Zinc-finger</keyword>
<dbReference type="Gene3D" id="2.60.210.10">
    <property type="entry name" value="Apoptosis, Tumor Necrosis Factor Receptor Associated Protein 2, Chain A"/>
    <property type="match status" value="1"/>
</dbReference>
<keyword evidence="4" id="KW-0862">Zinc</keyword>
<dbReference type="OMA" id="NKQFCLH"/>
<dbReference type="Proteomes" id="UP000000768">
    <property type="component" value="Chromosome 10"/>
</dbReference>
<keyword evidence="7" id="KW-1185">Reference proteome</keyword>
<dbReference type="GO" id="GO:0006511">
    <property type="term" value="P:ubiquitin-dependent protein catabolic process"/>
    <property type="evidence" value="ECO:0007669"/>
    <property type="project" value="InterPro"/>
</dbReference>
<dbReference type="InterPro" id="IPR008974">
    <property type="entry name" value="TRAF-like"/>
</dbReference>
<dbReference type="SUPFAM" id="SSF49599">
    <property type="entry name" value="TRAF domain-like"/>
    <property type="match status" value="1"/>
</dbReference>
<dbReference type="STRING" id="4558.A0A194YIF2"/>
<evidence type="ECO:0000256" key="2">
    <source>
        <dbReference type="ARBA" id="ARBA00022723"/>
    </source>
</evidence>
<evidence type="ECO:0000256" key="4">
    <source>
        <dbReference type="ARBA" id="ARBA00022833"/>
    </source>
</evidence>
<reference evidence="6 7" key="1">
    <citation type="journal article" date="2009" name="Nature">
        <title>The Sorghum bicolor genome and the diversification of grasses.</title>
        <authorList>
            <person name="Paterson A.H."/>
            <person name="Bowers J.E."/>
            <person name="Bruggmann R."/>
            <person name="Dubchak I."/>
            <person name="Grimwood J."/>
            <person name="Gundlach H."/>
            <person name="Haberer G."/>
            <person name="Hellsten U."/>
            <person name="Mitros T."/>
            <person name="Poliakov A."/>
            <person name="Schmutz J."/>
            <person name="Spannagl M."/>
            <person name="Tang H."/>
            <person name="Wang X."/>
            <person name="Wicker T."/>
            <person name="Bharti A.K."/>
            <person name="Chapman J."/>
            <person name="Feltus F.A."/>
            <person name="Gowik U."/>
            <person name="Grigoriev I.V."/>
            <person name="Lyons E."/>
            <person name="Maher C.A."/>
            <person name="Martis M."/>
            <person name="Narechania A."/>
            <person name="Otillar R.P."/>
            <person name="Penning B.W."/>
            <person name="Salamov A.A."/>
            <person name="Wang Y."/>
            <person name="Zhang L."/>
            <person name="Carpita N.C."/>
            <person name="Freeling M."/>
            <person name="Gingle A.R."/>
            <person name="Hash C.T."/>
            <person name="Keller B."/>
            <person name="Klein P."/>
            <person name="Kresovich S."/>
            <person name="McCann M.C."/>
            <person name="Ming R."/>
            <person name="Peterson D.G."/>
            <person name="Mehboob-ur-Rahman"/>
            <person name="Ware D."/>
            <person name="Westhoff P."/>
            <person name="Mayer K.F."/>
            <person name="Messing J."/>
            <person name="Rokhsar D.S."/>
        </authorList>
    </citation>
    <scope>NUCLEOTIDE SEQUENCE [LARGE SCALE GENOMIC DNA]</scope>
    <source>
        <strain evidence="7">cv. BTx623</strain>
    </source>
</reference>
<accession>A0A194YIF2</accession>
<dbReference type="InterPro" id="IPR018121">
    <property type="entry name" value="7-in-absentia-prot_TRAF-dom"/>
</dbReference>
<dbReference type="GO" id="GO:0005737">
    <property type="term" value="C:cytoplasm"/>
    <property type="evidence" value="ECO:0007669"/>
    <property type="project" value="InterPro"/>
</dbReference>